<accession>A0ABS4GXM2</accession>
<dbReference type="Gene3D" id="1.10.150.240">
    <property type="entry name" value="Putative phosphatase, domain 2"/>
    <property type="match status" value="1"/>
</dbReference>
<dbReference type="PANTHER" id="PTHR46470:SF4">
    <property type="entry name" value="5-AMINO-6-(5-PHOSPHO-D-RIBITYLAMINO)URACIL PHOSPHATASE YIGB"/>
    <property type="match status" value="1"/>
</dbReference>
<protein>
    <submittedName>
        <fullName evidence="3">Hydrolase of the HAD superfamily</fullName>
    </submittedName>
</protein>
<organism evidence="3 4">
    <name type="scientific">Ammoniphilus resinae</name>
    <dbReference type="NCBI Taxonomy" id="861532"/>
    <lineage>
        <taxon>Bacteria</taxon>
        <taxon>Bacillati</taxon>
        <taxon>Bacillota</taxon>
        <taxon>Bacilli</taxon>
        <taxon>Bacillales</taxon>
        <taxon>Paenibacillaceae</taxon>
        <taxon>Aneurinibacillus group</taxon>
        <taxon>Ammoniphilus</taxon>
    </lineage>
</organism>
<proteinExistence type="predicted"/>
<dbReference type="GO" id="GO:0016787">
    <property type="term" value="F:hydrolase activity"/>
    <property type="evidence" value="ECO:0007669"/>
    <property type="project" value="UniProtKB-KW"/>
</dbReference>
<keyword evidence="1 3" id="KW-0378">Hydrolase</keyword>
<evidence type="ECO:0000313" key="4">
    <source>
        <dbReference type="Proteomes" id="UP001519343"/>
    </source>
</evidence>
<dbReference type="InterPro" id="IPR036412">
    <property type="entry name" value="HAD-like_sf"/>
</dbReference>
<dbReference type="InterPro" id="IPR051400">
    <property type="entry name" value="HAD-like_hydrolase"/>
</dbReference>
<gene>
    <name evidence="3" type="ORF">J2Z37_004635</name>
</gene>
<dbReference type="EMBL" id="JAGGKT010000024">
    <property type="protein sequence ID" value="MBP1934615.1"/>
    <property type="molecule type" value="Genomic_DNA"/>
</dbReference>
<dbReference type="InterPro" id="IPR023214">
    <property type="entry name" value="HAD_sf"/>
</dbReference>
<dbReference type="InterPro" id="IPR041492">
    <property type="entry name" value="HAD_2"/>
</dbReference>
<keyword evidence="4" id="KW-1185">Reference proteome</keyword>
<dbReference type="InterPro" id="IPR023198">
    <property type="entry name" value="PGP-like_dom2"/>
</dbReference>
<comment type="caution">
    <text evidence="3">The sequence shown here is derived from an EMBL/GenBank/DDBJ whole genome shotgun (WGS) entry which is preliminary data.</text>
</comment>
<dbReference type="PANTHER" id="PTHR46470">
    <property type="entry name" value="N-ACYLNEURAMINATE-9-PHOSPHATASE"/>
    <property type="match status" value="1"/>
</dbReference>
<reference evidence="3 4" key="1">
    <citation type="submission" date="2021-03" db="EMBL/GenBank/DDBJ databases">
        <title>Genomic Encyclopedia of Type Strains, Phase IV (KMG-IV): sequencing the most valuable type-strain genomes for metagenomic binning, comparative biology and taxonomic classification.</title>
        <authorList>
            <person name="Goeker M."/>
        </authorList>
    </citation>
    <scope>NUCLEOTIDE SEQUENCE [LARGE SCALE GENOMIC DNA]</scope>
    <source>
        <strain evidence="3 4">DSM 24738</strain>
    </source>
</reference>
<dbReference type="Proteomes" id="UP001519343">
    <property type="component" value="Unassembled WGS sequence"/>
</dbReference>
<name>A0ABS4GXM2_9BACL</name>
<sequence length="247" mass="29200">MQKQFILFNLDDTLIHCNKYFSQVINQFTNQMGKWFPDVPLEEFRKKQLEIDLAAIDRHGLSSERFPESFVHTYLHFVNETGKKKHEEEIEGLRMLGKSVFEMEVEALPCMHETLEQLKNEGHELYIHTGGDEENQRRKIIQLELAEYFENRVFVSNHKDDEALQKILKKMKFDRDRTWMIGNSLRTDIVPGLIHGINVIYIPAQVEWEYNKIDFSKMDIQPKGAFLKLESLCHVPEAIQKEIYQVT</sequence>
<dbReference type="Pfam" id="PF13419">
    <property type="entry name" value="HAD_2"/>
    <property type="match status" value="1"/>
</dbReference>
<dbReference type="SUPFAM" id="SSF56784">
    <property type="entry name" value="HAD-like"/>
    <property type="match status" value="1"/>
</dbReference>
<evidence type="ECO:0000313" key="3">
    <source>
        <dbReference type="EMBL" id="MBP1934615.1"/>
    </source>
</evidence>
<dbReference type="RefSeq" id="WP_209812603.1">
    <property type="nucleotide sequence ID" value="NZ_JAGGKT010000024.1"/>
</dbReference>
<dbReference type="Gene3D" id="3.40.50.1000">
    <property type="entry name" value="HAD superfamily/HAD-like"/>
    <property type="match status" value="1"/>
</dbReference>
<evidence type="ECO:0000256" key="2">
    <source>
        <dbReference type="ARBA" id="ARBA00022842"/>
    </source>
</evidence>
<keyword evidence="2" id="KW-0460">Magnesium</keyword>
<evidence type="ECO:0000256" key="1">
    <source>
        <dbReference type="ARBA" id="ARBA00022801"/>
    </source>
</evidence>